<dbReference type="STRING" id="1528099.AL705_01710"/>
<dbReference type="OrthoDB" id="9764830at2"/>
<feature type="domain" description="CBS" evidence="2">
    <location>
        <begin position="361"/>
        <end position="419"/>
    </location>
</feature>
<dbReference type="GO" id="GO:0015095">
    <property type="term" value="F:magnesium ion transmembrane transporter activity"/>
    <property type="evidence" value="ECO:0007669"/>
    <property type="project" value="InterPro"/>
</dbReference>
<dbReference type="KEGG" id="cbq:AL705_01710"/>
<dbReference type="Gene3D" id="3.10.580.10">
    <property type="entry name" value="CBS-domain"/>
    <property type="match status" value="1"/>
</dbReference>
<dbReference type="InterPro" id="IPR058838">
    <property type="entry name" value="SH3_actinomycetes"/>
</dbReference>
<evidence type="ECO:0000313" key="4">
    <source>
        <dbReference type="Proteomes" id="UP000068137"/>
    </source>
</evidence>
<dbReference type="PANTHER" id="PTHR43773:SF1">
    <property type="entry name" value="MAGNESIUM TRANSPORTER MGTE"/>
    <property type="match status" value="1"/>
</dbReference>
<dbReference type="PATRIC" id="fig|1562462.4.peg.350"/>
<dbReference type="Gene3D" id="1.25.60.10">
    <property type="entry name" value="MgtE N-terminal domain-like"/>
    <property type="match status" value="1"/>
</dbReference>
<dbReference type="Pfam" id="PF03448">
    <property type="entry name" value="MgtE_N"/>
    <property type="match status" value="1"/>
</dbReference>
<dbReference type="GO" id="GO:0016020">
    <property type="term" value="C:membrane"/>
    <property type="evidence" value="ECO:0007669"/>
    <property type="project" value="InterPro"/>
</dbReference>
<dbReference type="Pfam" id="PF00571">
    <property type="entry name" value="CBS"/>
    <property type="match status" value="2"/>
</dbReference>
<evidence type="ECO:0000313" key="3">
    <source>
        <dbReference type="EMBL" id="ALE18626.1"/>
    </source>
</evidence>
<dbReference type="InterPro" id="IPR006669">
    <property type="entry name" value="MgtE_transporter"/>
</dbReference>
<dbReference type="InterPro" id="IPR006668">
    <property type="entry name" value="Mg_transptr_MgtE_intracell_dom"/>
</dbReference>
<name>A0A0M4M7P0_9ACTN</name>
<dbReference type="SUPFAM" id="SSF158791">
    <property type="entry name" value="MgtE N-terminal domain-like"/>
    <property type="match status" value="1"/>
</dbReference>
<dbReference type="CDD" id="cd04606">
    <property type="entry name" value="CBS_pair_Mg_transporter"/>
    <property type="match status" value="1"/>
</dbReference>
<dbReference type="InterPro" id="IPR038076">
    <property type="entry name" value="MgtE_N_sf"/>
</dbReference>
<sequence>MSSPNRVFVERLDNLVVLGPDGESVGRVRDVVLTLQDPTSFPRAVGLVIQLLNRRRIFLPMLRVASFSGSAVTLVTGNVTVRSFKQQPTEIQVLGEMVDSLVQVRDPEIEELDGKQAVVTDVEIEQTRSRDWVVSRLAVRRRTGPFSRRGAVYLVEWEFIRGFSNASVLNNRQDATVLAHRYEDMRPADAASAILNLPQKRRLELATVLDDERLADIVQELPDDDQTDLLTALPLPRAADVLEAMDPDDAADVLGEMPDQEAERLLNLMNKQDAGTVRRLLTFSPDTAGGIMTPEPIILNAQTTVAEALAHVRNPELSPALSSLVYVVRPPTQTPTGKYLGVVHTQRLLREPPSTLIGDYVDTNLTALTPDASTEAVARYLATYNLVCGPVIDNTGHLLGAVSVDDLLDHLLPEDWREEEMAVREVNDGR</sequence>
<keyword evidence="1" id="KW-0129">CBS domain</keyword>
<dbReference type="RefSeq" id="WP_053961543.1">
    <property type="nucleotide sequence ID" value="NZ_CP012390.1"/>
</dbReference>
<dbReference type="Pfam" id="PF26205">
    <property type="entry name" value="SH3_actinomycetes"/>
    <property type="match status" value="1"/>
</dbReference>
<dbReference type="SUPFAM" id="SSF54631">
    <property type="entry name" value="CBS-domain pair"/>
    <property type="match status" value="1"/>
</dbReference>
<dbReference type="PROSITE" id="PS51371">
    <property type="entry name" value="CBS"/>
    <property type="match status" value="2"/>
</dbReference>
<organism evidence="3 4">
    <name type="scientific">Lawsonella clevelandensis</name>
    <dbReference type="NCBI Taxonomy" id="1528099"/>
    <lineage>
        <taxon>Bacteria</taxon>
        <taxon>Bacillati</taxon>
        <taxon>Actinomycetota</taxon>
        <taxon>Actinomycetes</taxon>
        <taxon>Mycobacteriales</taxon>
        <taxon>Lawsonellaceae</taxon>
        <taxon>Lawsonella</taxon>
    </lineage>
</organism>
<dbReference type="SUPFAM" id="SSF50346">
    <property type="entry name" value="PRC-barrel domain"/>
    <property type="match status" value="1"/>
</dbReference>
<feature type="domain" description="CBS" evidence="2">
    <location>
        <begin position="292"/>
        <end position="360"/>
    </location>
</feature>
<dbReference type="Proteomes" id="UP000068137">
    <property type="component" value="Chromosome"/>
</dbReference>
<dbReference type="PANTHER" id="PTHR43773">
    <property type="entry name" value="MAGNESIUM TRANSPORTER MGTE"/>
    <property type="match status" value="1"/>
</dbReference>
<dbReference type="EMBL" id="CP012390">
    <property type="protein sequence ID" value="ALE18626.1"/>
    <property type="molecule type" value="Genomic_DNA"/>
</dbReference>
<dbReference type="SMART" id="SM00924">
    <property type="entry name" value="MgtE_N"/>
    <property type="match status" value="1"/>
</dbReference>
<dbReference type="InterPro" id="IPR011033">
    <property type="entry name" value="PRC_barrel-like_sf"/>
</dbReference>
<gene>
    <name evidence="3" type="ORF">AL705_01710</name>
</gene>
<evidence type="ECO:0000256" key="1">
    <source>
        <dbReference type="PROSITE-ProRule" id="PRU00703"/>
    </source>
</evidence>
<proteinExistence type="predicted"/>
<dbReference type="AlphaFoldDB" id="A0A0M4M7P0"/>
<dbReference type="InterPro" id="IPR046342">
    <property type="entry name" value="CBS_dom_sf"/>
</dbReference>
<dbReference type="InterPro" id="IPR000644">
    <property type="entry name" value="CBS_dom"/>
</dbReference>
<accession>A0A0M4M7P0</accession>
<protein>
    <submittedName>
        <fullName evidence="3">Magnesium transporter</fullName>
    </submittedName>
</protein>
<evidence type="ECO:0000259" key="2">
    <source>
        <dbReference type="PROSITE" id="PS51371"/>
    </source>
</evidence>
<reference evidence="3 4" key="1">
    <citation type="journal article" date="2015" name="Genome Announc.">
        <title>Complete Genome Sequences for Two Strains of a Novel Fastidious, Partially Acid-Fast, Gram-Positive Corynebacterineae Bacterium, Derived from Human Clinical Samples.</title>
        <authorList>
            <person name="Nicholson A.C."/>
            <person name="Bell M."/>
            <person name="Humrighouse B.W."/>
            <person name="McQuiston J.R."/>
        </authorList>
    </citation>
    <scope>NUCLEOTIDE SEQUENCE [LARGE SCALE GENOMIC DNA]</scope>
    <source>
        <strain evidence="3 4">X1698</strain>
    </source>
</reference>